<dbReference type="HOGENOM" id="CLU_046957_0_0_1"/>
<dbReference type="Bgee" id="ENSOANG00000005421">
    <property type="expression patterns" value="Expressed in fibroblast and 2 other cell types or tissues"/>
</dbReference>
<dbReference type="SUPFAM" id="SSF47769">
    <property type="entry name" value="SAM/Pointed domain"/>
    <property type="match status" value="1"/>
</dbReference>
<feature type="compositionally biased region" description="Polar residues" evidence="1">
    <location>
        <begin position="294"/>
        <end position="304"/>
    </location>
</feature>
<dbReference type="Ensembl" id="ENSOANT00000031402.2">
    <property type="protein sequence ID" value="ENSOANP00000027602.2"/>
    <property type="gene ID" value="ENSOANG00000005421.4"/>
</dbReference>
<dbReference type="GeneTree" id="ENSGT00940000160075"/>
<dbReference type="Pfam" id="PF00536">
    <property type="entry name" value="SAM_1"/>
    <property type="match status" value="1"/>
</dbReference>
<dbReference type="SMART" id="SM00454">
    <property type="entry name" value="SAM"/>
    <property type="match status" value="1"/>
</dbReference>
<feature type="compositionally biased region" description="Basic and acidic residues" evidence="1">
    <location>
        <begin position="277"/>
        <end position="293"/>
    </location>
</feature>
<reference evidence="3" key="3">
    <citation type="submission" date="2025-09" db="UniProtKB">
        <authorList>
            <consortium name="Ensembl"/>
        </authorList>
    </citation>
    <scope>IDENTIFICATION</scope>
    <source>
        <strain evidence="3">Glennie</strain>
    </source>
</reference>
<dbReference type="PROSITE" id="PS50105">
    <property type="entry name" value="SAM_DOMAIN"/>
    <property type="match status" value="1"/>
</dbReference>
<dbReference type="FunCoup" id="F7AJD0">
    <property type="interactions" value="9"/>
</dbReference>
<dbReference type="GO" id="GO:0005634">
    <property type="term" value="C:nucleus"/>
    <property type="evidence" value="ECO:0000318"/>
    <property type="project" value="GO_Central"/>
</dbReference>
<proteinExistence type="predicted"/>
<organism evidence="3 4">
    <name type="scientific">Ornithorhynchus anatinus</name>
    <name type="common">Duckbill platypus</name>
    <dbReference type="NCBI Taxonomy" id="9258"/>
    <lineage>
        <taxon>Eukaryota</taxon>
        <taxon>Metazoa</taxon>
        <taxon>Chordata</taxon>
        <taxon>Craniata</taxon>
        <taxon>Vertebrata</taxon>
        <taxon>Euteleostomi</taxon>
        <taxon>Mammalia</taxon>
        <taxon>Monotremata</taxon>
        <taxon>Ornithorhynchidae</taxon>
        <taxon>Ornithorhynchus</taxon>
    </lineage>
</organism>
<dbReference type="GO" id="GO:0042393">
    <property type="term" value="F:histone binding"/>
    <property type="evidence" value="ECO:0000318"/>
    <property type="project" value="GO_Central"/>
</dbReference>
<evidence type="ECO:0000256" key="1">
    <source>
        <dbReference type="SAM" id="MobiDB-lite"/>
    </source>
</evidence>
<dbReference type="InterPro" id="IPR013761">
    <property type="entry name" value="SAM/pointed_sf"/>
</dbReference>
<protein>
    <submittedName>
        <fullName evidence="3">Sterile alpha motif domain containing 7</fullName>
    </submittedName>
</protein>
<dbReference type="STRING" id="9258.ENSOANP00000027602"/>
<dbReference type="OMA" id="MLYMMNL"/>
<feature type="region of interest" description="Disordered" evidence="1">
    <location>
        <begin position="496"/>
        <end position="534"/>
    </location>
</feature>
<dbReference type="PANTHER" id="PTHR12247">
    <property type="entry name" value="POLYCOMB GROUP PROTEIN"/>
    <property type="match status" value="1"/>
</dbReference>
<evidence type="ECO:0000313" key="4">
    <source>
        <dbReference type="Proteomes" id="UP000002279"/>
    </source>
</evidence>
<dbReference type="InParanoid" id="F7AJD0"/>
<sequence>MTPPEHLRKMSLLGEPGPLEEKHLYRMASGFTAGELRQRQEMLVRNQMMAVNPPLLGSAHQRLQAIPSQFEPRFMDRELMSSTEMISPADPRQIHVTSHLGPSVPPAAGVSNVLSNHVFSGYGFLQPESVEAVARRQELLQKQNIARMEMEMNTIFQQKEMEKAQRKGLVALESPFIYPGLPAGPAQPFRGRPRLPEGQLPSDLFVRRGALDDLPGSAILMASGPYPAAGSLPRERIRRPGRRTGSHKASDCHPGGSKSQGEEKILDQSPATPEEEKDGKRDPEAELLSKPELSKSQGEPVTPSSRDRKDCEPSCRKPCGAQREPNGCVRENEKDSNHSCAIFDDKYVYHSAVPLPGLPYGLPVTGTSLLPPGTPGLFLNGEDLSSVEDIRKWGVEDVYNFVAHLPGCSDYAQVFKEHAIDGETLPLLSEEHLLDTMGLKLGPALKIRSQVSRRLGQALYMASLPLPTSLSSASGKSSDQRGEIASPLNCRLSGELLGTPCSQDTDVAKAVEQAPPETREPPEGELQTISFPKN</sequence>
<feature type="domain" description="SAM" evidence="2">
    <location>
        <begin position="393"/>
        <end position="439"/>
    </location>
</feature>
<gene>
    <name evidence="3" type="primary">SAMD7</name>
</gene>
<accession>F7AJD0</accession>
<dbReference type="InterPro" id="IPR050548">
    <property type="entry name" value="PcG_chromatin_remod_factors"/>
</dbReference>
<reference evidence="3" key="2">
    <citation type="submission" date="2025-08" db="UniProtKB">
        <authorList>
            <consortium name="Ensembl"/>
        </authorList>
    </citation>
    <scope>IDENTIFICATION</scope>
    <source>
        <strain evidence="3">Glennie</strain>
    </source>
</reference>
<dbReference type="eggNOG" id="KOG3829">
    <property type="taxonomic scope" value="Eukaryota"/>
</dbReference>
<dbReference type="Proteomes" id="UP000002279">
    <property type="component" value="Chromosome 1"/>
</dbReference>
<evidence type="ECO:0000259" key="2">
    <source>
        <dbReference type="PROSITE" id="PS50105"/>
    </source>
</evidence>
<dbReference type="CDD" id="cd09579">
    <property type="entry name" value="SAM_Samd7_11"/>
    <property type="match status" value="1"/>
</dbReference>
<evidence type="ECO:0000313" key="3">
    <source>
        <dbReference type="Ensembl" id="ENSOANP00000027602.2"/>
    </source>
</evidence>
<dbReference type="GO" id="GO:0045892">
    <property type="term" value="P:negative regulation of DNA-templated transcription"/>
    <property type="evidence" value="ECO:0000318"/>
    <property type="project" value="GO_Central"/>
</dbReference>
<dbReference type="GO" id="GO:0003682">
    <property type="term" value="F:chromatin binding"/>
    <property type="evidence" value="ECO:0000318"/>
    <property type="project" value="GO_Central"/>
</dbReference>
<feature type="compositionally biased region" description="Basic residues" evidence="1">
    <location>
        <begin position="236"/>
        <end position="246"/>
    </location>
</feature>
<dbReference type="PANTHER" id="PTHR12247:SF89">
    <property type="entry name" value="STERILE ALPHA MOTIF DOMAIN-CONTAINING PROTEIN 7"/>
    <property type="match status" value="1"/>
</dbReference>
<dbReference type="Gene3D" id="1.10.150.50">
    <property type="entry name" value="Transcription Factor, Ets-1"/>
    <property type="match status" value="1"/>
</dbReference>
<keyword evidence="4" id="KW-1185">Reference proteome</keyword>
<name>F7AJD0_ORNAN</name>
<dbReference type="InterPro" id="IPR001660">
    <property type="entry name" value="SAM"/>
</dbReference>
<reference evidence="3 4" key="1">
    <citation type="journal article" date="2008" name="Nature">
        <title>Genome analysis of the platypus reveals unique signatures of evolution.</title>
        <authorList>
            <person name="Warren W.C."/>
            <person name="Hillier L.W."/>
            <person name="Marshall Graves J.A."/>
            <person name="Birney E."/>
            <person name="Ponting C.P."/>
            <person name="Grutzner F."/>
            <person name="Belov K."/>
            <person name="Miller W."/>
            <person name="Clarke L."/>
            <person name="Chinwalla A.T."/>
            <person name="Yang S.P."/>
            <person name="Heger A."/>
            <person name="Locke D.P."/>
            <person name="Miethke P."/>
            <person name="Waters P.D."/>
            <person name="Veyrunes F."/>
            <person name="Fulton L."/>
            <person name="Fulton B."/>
            <person name="Graves T."/>
            <person name="Wallis J."/>
            <person name="Puente X.S."/>
            <person name="Lopez-Otin C."/>
            <person name="Ordonez G.R."/>
            <person name="Eichler E.E."/>
            <person name="Chen L."/>
            <person name="Cheng Z."/>
            <person name="Deakin J.E."/>
            <person name="Alsop A."/>
            <person name="Thompson K."/>
            <person name="Kirby P."/>
            <person name="Papenfuss A.T."/>
            <person name="Wakefield M.J."/>
            <person name="Olender T."/>
            <person name="Lancet D."/>
            <person name="Huttley G.A."/>
            <person name="Smit A.F."/>
            <person name="Pask A."/>
            <person name="Temple-Smith P."/>
            <person name="Batzer M.A."/>
            <person name="Walker J.A."/>
            <person name="Konkel M.K."/>
            <person name="Harris R.S."/>
            <person name="Whittington C.M."/>
            <person name="Wong E.S."/>
            <person name="Gemmell N.J."/>
            <person name="Buschiazzo E."/>
            <person name="Vargas Jentzsch I.M."/>
            <person name="Merkel A."/>
            <person name="Schmitz J."/>
            <person name="Zemann A."/>
            <person name="Churakov G."/>
            <person name="Kriegs J.O."/>
            <person name="Brosius J."/>
            <person name="Murchison E.P."/>
            <person name="Sachidanandam R."/>
            <person name="Smith C."/>
            <person name="Hannon G.J."/>
            <person name="Tsend-Ayush E."/>
            <person name="McMillan D."/>
            <person name="Attenborough R."/>
            <person name="Rens W."/>
            <person name="Ferguson-Smith M."/>
            <person name="Lefevre C.M."/>
            <person name="Sharp J.A."/>
            <person name="Nicholas K.R."/>
            <person name="Ray D.A."/>
            <person name="Kube M."/>
            <person name="Reinhardt R."/>
            <person name="Pringle T.H."/>
            <person name="Taylor J."/>
            <person name="Jones R.C."/>
            <person name="Nixon B."/>
            <person name="Dacheux J.L."/>
            <person name="Niwa H."/>
            <person name="Sekita Y."/>
            <person name="Huang X."/>
            <person name="Stark A."/>
            <person name="Kheradpour P."/>
            <person name="Kellis M."/>
            <person name="Flicek P."/>
            <person name="Chen Y."/>
            <person name="Webber C."/>
            <person name="Hardison R."/>
            <person name="Nelson J."/>
            <person name="Hallsworth-Pepin K."/>
            <person name="Delehaunty K."/>
            <person name="Markovic C."/>
            <person name="Minx P."/>
            <person name="Feng Y."/>
            <person name="Kremitzki C."/>
            <person name="Mitreva M."/>
            <person name="Glasscock J."/>
            <person name="Wylie T."/>
            <person name="Wohldmann P."/>
            <person name="Thiru P."/>
            <person name="Nhan M.N."/>
            <person name="Pohl C.S."/>
            <person name="Smith S.M."/>
            <person name="Hou S."/>
            <person name="Nefedov M."/>
            <person name="de Jong P.J."/>
            <person name="Renfree M.B."/>
            <person name="Mardis E.R."/>
            <person name="Wilson R.K."/>
        </authorList>
    </citation>
    <scope>NUCLEOTIDE SEQUENCE [LARGE SCALE GENOMIC DNA]</scope>
    <source>
        <strain evidence="3 4">Glennie</strain>
    </source>
</reference>
<dbReference type="AlphaFoldDB" id="F7AJD0"/>
<feature type="compositionally biased region" description="Basic and acidic residues" evidence="1">
    <location>
        <begin position="305"/>
        <end position="315"/>
    </location>
</feature>
<feature type="region of interest" description="Disordered" evidence="1">
    <location>
        <begin position="223"/>
        <end position="334"/>
    </location>
</feature>